<organism evidence="2 3">
    <name type="scientific">Bacteroides fragilis</name>
    <dbReference type="NCBI Taxonomy" id="817"/>
    <lineage>
        <taxon>Bacteria</taxon>
        <taxon>Pseudomonadati</taxon>
        <taxon>Bacteroidota</taxon>
        <taxon>Bacteroidia</taxon>
        <taxon>Bacteroidales</taxon>
        <taxon>Bacteroidaceae</taxon>
        <taxon>Bacteroides</taxon>
    </lineage>
</organism>
<protein>
    <submittedName>
        <fullName evidence="2">O-antigen polysaccharide polymerase Wzy</fullName>
    </submittedName>
</protein>
<dbReference type="AlphaFoldDB" id="A0A642F2G1"/>
<proteinExistence type="predicted"/>
<evidence type="ECO:0000256" key="1">
    <source>
        <dbReference type="SAM" id="Phobius"/>
    </source>
</evidence>
<dbReference type="Proteomes" id="UP000460666">
    <property type="component" value="Unassembled WGS sequence"/>
</dbReference>
<feature type="transmembrane region" description="Helical" evidence="1">
    <location>
        <begin position="225"/>
        <end position="241"/>
    </location>
</feature>
<dbReference type="InterPro" id="IPR029468">
    <property type="entry name" value="O-ag_pol_Wzy"/>
</dbReference>
<keyword evidence="1" id="KW-0812">Transmembrane</keyword>
<feature type="transmembrane region" description="Helical" evidence="1">
    <location>
        <begin position="437"/>
        <end position="456"/>
    </location>
</feature>
<keyword evidence="1" id="KW-1133">Transmembrane helix</keyword>
<dbReference type="Pfam" id="PF14296">
    <property type="entry name" value="O-ag_pol_Wzy"/>
    <property type="match status" value="1"/>
</dbReference>
<reference evidence="2 3" key="1">
    <citation type="journal article" date="2019" name="Nat. Med.">
        <title>A library of human gut bacterial isolates paired with longitudinal multiomics data enables mechanistic microbiome research.</title>
        <authorList>
            <person name="Poyet M."/>
            <person name="Groussin M."/>
            <person name="Gibbons S.M."/>
            <person name="Avila-Pacheco J."/>
            <person name="Jiang X."/>
            <person name="Kearney S.M."/>
            <person name="Perrotta A.R."/>
            <person name="Berdy B."/>
            <person name="Zhao S."/>
            <person name="Lieberman T.D."/>
            <person name="Swanson P.K."/>
            <person name="Smith M."/>
            <person name="Roesemann S."/>
            <person name="Alexander J.E."/>
            <person name="Rich S.A."/>
            <person name="Livny J."/>
            <person name="Vlamakis H."/>
            <person name="Clish C."/>
            <person name="Bullock K."/>
            <person name="Deik A."/>
            <person name="Scott J."/>
            <person name="Pierce K.A."/>
            <person name="Xavier R.J."/>
            <person name="Alm E.J."/>
        </authorList>
    </citation>
    <scope>NUCLEOTIDE SEQUENCE [LARGE SCALE GENOMIC DNA]</scope>
    <source>
        <strain evidence="2 3">BIOML-A46</strain>
    </source>
</reference>
<comment type="caution">
    <text evidence="2">The sequence shown here is derived from an EMBL/GenBank/DDBJ whole genome shotgun (WGS) entry which is preliminary data.</text>
</comment>
<evidence type="ECO:0000313" key="3">
    <source>
        <dbReference type="Proteomes" id="UP000460666"/>
    </source>
</evidence>
<name>A0A642F2G1_BACFG</name>
<sequence>MNYILSIFSFILYYCAPSQYSFEFSVVCLVIFLINSYQLIRNDSKKNGVVNFNTIFLVSFFLCSYAFPVLLLPIGEIGYFYETTVTGLEEYTINKTTALNTFTISIYTIAYFSYRRKEIKEGTKISLTPKFYRVLRVLLIIVSIALIASIQLFSRSNKEAVSVTSNPFLYVLFYVLLTIFLVSVFTQSKALNFPFITIVRKNLFVLGLIFIIVLLHMVVGDRGPILTIGLILIGSYAVCYKKIKTKNIFFLALAGFFILAFIGITRGGDSSIRLSGFMGAIKNTSNIVSGKSLWFLFEDFTGRYMEINCGYKYTLDYGYLYPFKIIPIIFSPFPLIPSLLSHLFYGVPFADLSSVKVINETLFSDRDGWMGTHCVIDAYMSWGIIGVIIIYAIIGRVFAYISSNSKNNILLSSLYVILLSCSLYMPRAIFFEFYRPFSWVLIIFYILIMLSNSHVYRYKL</sequence>
<evidence type="ECO:0000313" key="2">
    <source>
        <dbReference type="EMBL" id="KAA4998879.1"/>
    </source>
</evidence>
<feature type="transmembrane region" description="Helical" evidence="1">
    <location>
        <begin position="95"/>
        <end position="114"/>
    </location>
</feature>
<keyword evidence="1" id="KW-0472">Membrane</keyword>
<feature type="transmembrane region" description="Helical" evidence="1">
    <location>
        <begin position="379"/>
        <end position="401"/>
    </location>
</feature>
<feature type="transmembrane region" description="Helical" evidence="1">
    <location>
        <begin position="408"/>
        <end position="425"/>
    </location>
</feature>
<gene>
    <name evidence="2" type="ORF">F2Z89_08435</name>
</gene>
<feature type="transmembrane region" description="Helical" evidence="1">
    <location>
        <begin position="134"/>
        <end position="153"/>
    </location>
</feature>
<feature type="transmembrane region" description="Helical" evidence="1">
    <location>
        <begin position="198"/>
        <end position="219"/>
    </location>
</feature>
<dbReference type="RefSeq" id="WP_130071132.1">
    <property type="nucleotide sequence ID" value="NZ_JAIWZL010000003.1"/>
</dbReference>
<feature type="transmembrane region" description="Helical" evidence="1">
    <location>
        <begin position="52"/>
        <end position="75"/>
    </location>
</feature>
<dbReference type="EMBL" id="VWCJ01000004">
    <property type="protein sequence ID" value="KAA4998879.1"/>
    <property type="molecule type" value="Genomic_DNA"/>
</dbReference>
<feature type="transmembrane region" description="Helical" evidence="1">
    <location>
        <begin position="248"/>
        <end position="268"/>
    </location>
</feature>
<accession>A0A642F2G1</accession>
<feature type="transmembrane region" description="Helical" evidence="1">
    <location>
        <begin position="168"/>
        <end position="186"/>
    </location>
</feature>
<feature type="transmembrane region" description="Helical" evidence="1">
    <location>
        <begin position="20"/>
        <end position="40"/>
    </location>
</feature>